<comment type="caution">
    <text evidence="2">The sequence shown here is derived from an EMBL/GenBank/DDBJ whole genome shotgun (WGS) entry which is preliminary data.</text>
</comment>
<dbReference type="AlphaFoldDB" id="A0A9P4U3C9"/>
<proteinExistence type="predicted"/>
<gene>
    <name evidence="2" type="ORF">EJ08DRAFT_340835</name>
</gene>
<feature type="compositionally biased region" description="Polar residues" evidence="1">
    <location>
        <begin position="132"/>
        <end position="148"/>
    </location>
</feature>
<accession>A0A9P4U3C9</accession>
<keyword evidence="3" id="KW-1185">Reference proteome</keyword>
<evidence type="ECO:0000256" key="1">
    <source>
        <dbReference type="SAM" id="MobiDB-lite"/>
    </source>
</evidence>
<feature type="region of interest" description="Disordered" evidence="1">
    <location>
        <begin position="1"/>
        <end position="42"/>
    </location>
</feature>
<protein>
    <submittedName>
        <fullName evidence="2">Uncharacterized protein</fullName>
    </submittedName>
</protein>
<name>A0A9P4U3C9_9PEZI</name>
<reference evidence="2" key="1">
    <citation type="journal article" date="2020" name="Stud. Mycol.">
        <title>101 Dothideomycetes genomes: a test case for predicting lifestyles and emergence of pathogens.</title>
        <authorList>
            <person name="Haridas S."/>
            <person name="Albert R."/>
            <person name="Binder M."/>
            <person name="Bloem J."/>
            <person name="Labutti K."/>
            <person name="Salamov A."/>
            <person name="Andreopoulos B."/>
            <person name="Baker S."/>
            <person name="Barry K."/>
            <person name="Bills G."/>
            <person name="Bluhm B."/>
            <person name="Cannon C."/>
            <person name="Castanera R."/>
            <person name="Culley D."/>
            <person name="Daum C."/>
            <person name="Ezra D."/>
            <person name="Gonzalez J."/>
            <person name="Henrissat B."/>
            <person name="Kuo A."/>
            <person name="Liang C."/>
            <person name="Lipzen A."/>
            <person name="Lutzoni F."/>
            <person name="Magnuson J."/>
            <person name="Mondo S."/>
            <person name="Nolan M."/>
            <person name="Ohm R."/>
            <person name="Pangilinan J."/>
            <person name="Park H.-J."/>
            <person name="Ramirez L."/>
            <person name="Alfaro M."/>
            <person name="Sun H."/>
            <person name="Tritt A."/>
            <person name="Yoshinaga Y."/>
            <person name="Zwiers L.-H."/>
            <person name="Turgeon B."/>
            <person name="Goodwin S."/>
            <person name="Spatafora J."/>
            <person name="Crous P."/>
            <person name="Grigoriev I."/>
        </authorList>
    </citation>
    <scope>NUCLEOTIDE SEQUENCE</scope>
    <source>
        <strain evidence="2">CBS 130266</strain>
    </source>
</reference>
<dbReference type="Proteomes" id="UP000800235">
    <property type="component" value="Unassembled WGS sequence"/>
</dbReference>
<feature type="region of interest" description="Disordered" evidence="1">
    <location>
        <begin position="68"/>
        <end position="113"/>
    </location>
</feature>
<sequence length="301" mass="32243">MAFRSQYAGKTVPGGRKHHYSSDDEVDYHPTHSGLSLPGYYGSNKRARHIELEDDDELLPHARVAHTQCQSGCLSDSENAETDREFSEDESCEEEQTKDNIEMDEPVKTSDHTESAHLPDLIAAGEVEDNTESIQTSPRMAAQSSNTSGTLSIPFHISSSVATALSEADAPPTQELPLRFLSDAESGQQSTSVVITAHSAPPQPTQPTPGEVVVALSTLSNTAGISGLPTKPKPSIQAPAVQNKNAWSDVSWDPQLPKKPAFMTSEHIVNGGTAQNRLPKALHLPAGLPTKPVTPAKSNQS</sequence>
<organism evidence="2 3">
    <name type="scientific">Tothia fuscella</name>
    <dbReference type="NCBI Taxonomy" id="1048955"/>
    <lineage>
        <taxon>Eukaryota</taxon>
        <taxon>Fungi</taxon>
        <taxon>Dikarya</taxon>
        <taxon>Ascomycota</taxon>
        <taxon>Pezizomycotina</taxon>
        <taxon>Dothideomycetes</taxon>
        <taxon>Pleosporomycetidae</taxon>
        <taxon>Venturiales</taxon>
        <taxon>Cylindrosympodiaceae</taxon>
        <taxon>Tothia</taxon>
    </lineage>
</organism>
<evidence type="ECO:0000313" key="3">
    <source>
        <dbReference type="Proteomes" id="UP000800235"/>
    </source>
</evidence>
<feature type="compositionally biased region" description="Polar residues" evidence="1">
    <location>
        <begin position="68"/>
        <end position="77"/>
    </location>
</feature>
<evidence type="ECO:0000313" key="2">
    <source>
        <dbReference type="EMBL" id="KAF2435501.1"/>
    </source>
</evidence>
<feature type="compositionally biased region" description="Basic and acidic residues" evidence="1">
    <location>
        <begin position="95"/>
        <end position="113"/>
    </location>
</feature>
<dbReference type="EMBL" id="MU007013">
    <property type="protein sequence ID" value="KAF2435501.1"/>
    <property type="molecule type" value="Genomic_DNA"/>
</dbReference>
<feature type="region of interest" description="Disordered" evidence="1">
    <location>
        <begin position="129"/>
        <end position="148"/>
    </location>
</feature>